<keyword evidence="1" id="KW-1133">Transmembrane helix</keyword>
<evidence type="ECO:0000313" key="2">
    <source>
        <dbReference type="EMBL" id="TRM12659.1"/>
    </source>
</evidence>
<reference evidence="2 3" key="1">
    <citation type="submission" date="2019-07" db="EMBL/GenBank/DDBJ databases">
        <title>Genomic analysis of Lentibacillus sp. NKC851-2.</title>
        <authorList>
            <person name="Oh Y.J."/>
        </authorList>
    </citation>
    <scope>NUCLEOTIDE SEQUENCE [LARGE SCALE GENOMIC DNA]</scope>
    <source>
        <strain evidence="2 3">NKC851-2</strain>
    </source>
</reference>
<sequence>MARFIAVLLLLLPGLLSALGIKLMRDTLFNEFSPIFVHAGIQFAAGFLFFLAGLAFIGGFIVRRDRKNLKKKKEKGKRKRK</sequence>
<evidence type="ECO:0000313" key="3">
    <source>
        <dbReference type="Proteomes" id="UP000319280"/>
    </source>
</evidence>
<feature type="transmembrane region" description="Helical" evidence="1">
    <location>
        <begin position="36"/>
        <end position="62"/>
    </location>
</feature>
<proteinExistence type="predicted"/>
<organism evidence="2 3">
    <name type="scientific">Lentibacillus cibarius</name>
    <dbReference type="NCBI Taxonomy" id="2583219"/>
    <lineage>
        <taxon>Bacteria</taxon>
        <taxon>Bacillati</taxon>
        <taxon>Bacillota</taxon>
        <taxon>Bacilli</taxon>
        <taxon>Bacillales</taxon>
        <taxon>Bacillaceae</taxon>
        <taxon>Lentibacillus</taxon>
    </lineage>
</organism>
<keyword evidence="3" id="KW-1185">Reference proteome</keyword>
<protein>
    <submittedName>
        <fullName evidence="2">DUF2627 domain-containing protein</fullName>
    </submittedName>
</protein>
<name>A0A549YL97_9BACI</name>
<dbReference type="Proteomes" id="UP000319280">
    <property type="component" value="Unassembled WGS sequence"/>
</dbReference>
<dbReference type="AlphaFoldDB" id="A0A549YL97"/>
<evidence type="ECO:0000256" key="1">
    <source>
        <dbReference type="SAM" id="Phobius"/>
    </source>
</evidence>
<keyword evidence="1" id="KW-0812">Transmembrane</keyword>
<dbReference type="Pfam" id="PF11118">
    <property type="entry name" value="DUF2627"/>
    <property type="match status" value="1"/>
</dbReference>
<comment type="caution">
    <text evidence="2">The sequence shown here is derived from an EMBL/GenBank/DDBJ whole genome shotgun (WGS) entry which is preliminary data.</text>
</comment>
<dbReference type="RefSeq" id="WP_142791608.1">
    <property type="nucleotide sequence ID" value="NZ_VJMZ01000001.1"/>
</dbReference>
<gene>
    <name evidence="2" type="ORF">FH966_13640</name>
</gene>
<dbReference type="EMBL" id="VJMZ01000001">
    <property type="protein sequence ID" value="TRM12659.1"/>
    <property type="molecule type" value="Genomic_DNA"/>
</dbReference>
<keyword evidence="1" id="KW-0472">Membrane</keyword>
<accession>A0A549YL97</accession>
<dbReference type="InterPro" id="IPR020138">
    <property type="entry name" value="Uncharacterised_YqzF"/>
</dbReference>